<comment type="subcellular location">
    <subcellularLocation>
        <location evidence="7">Cytoplasm</location>
        <location evidence="7">Nucleoid</location>
    </subcellularLocation>
</comment>
<keyword evidence="2 7" id="KW-0963">Cytoplasm</keyword>
<evidence type="ECO:0000256" key="3">
    <source>
        <dbReference type="ARBA" id="ARBA00022737"/>
    </source>
</evidence>
<dbReference type="HAMAP" id="MF_01008">
    <property type="entry name" value="MraZ"/>
    <property type="match status" value="1"/>
</dbReference>
<dbReference type="GO" id="GO:0005737">
    <property type="term" value="C:cytoplasm"/>
    <property type="evidence" value="ECO:0007669"/>
    <property type="project" value="UniProtKB-UniRule"/>
</dbReference>
<dbReference type="CDD" id="cd16320">
    <property type="entry name" value="MraZ_N"/>
    <property type="match status" value="1"/>
</dbReference>
<organism evidence="9 10">
    <name type="scientific">Candidatus Schekmanbacteria bacterium GWA2_38_11</name>
    <dbReference type="NCBI Taxonomy" id="1817876"/>
    <lineage>
        <taxon>Bacteria</taxon>
        <taxon>Candidatus Schekmaniibacteriota</taxon>
    </lineage>
</organism>
<accession>A0A1F7RHQ8</accession>
<evidence type="ECO:0000313" key="9">
    <source>
        <dbReference type="EMBL" id="OGL41032.1"/>
    </source>
</evidence>
<dbReference type="InterPro" id="IPR035644">
    <property type="entry name" value="MraZ_C"/>
</dbReference>
<dbReference type="PROSITE" id="PS51740">
    <property type="entry name" value="SPOVT_ABRB"/>
    <property type="match status" value="2"/>
</dbReference>
<dbReference type="InterPro" id="IPR003444">
    <property type="entry name" value="MraZ"/>
</dbReference>
<dbReference type="EMBL" id="MGDB01000080">
    <property type="protein sequence ID" value="OGL41032.1"/>
    <property type="molecule type" value="Genomic_DNA"/>
</dbReference>
<gene>
    <name evidence="7" type="primary">mraZ</name>
    <name evidence="9" type="ORF">A2042_09845</name>
</gene>
<dbReference type="InterPro" id="IPR020603">
    <property type="entry name" value="MraZ_dom"/>
</dbReference>
<dbReference type="PANTHER" id="PTHR34701:SF1">
    <property type="entry name" value="TRANSCRIPTIONAL REGULATOR MRAZ"/>
    <property type="match status" value="1"/>
</dbReference>
<evidence type="ECO:0000256" key="4">
    <source>
        <dbReference type="ARBA" id="ARBA00023015"/>
    </source>
</evidence>
<comment type="subunit">
    <text evidence="7">Forms oligomers.</text>
</comment>
<dbReference type="InterPro" id="IPR007159">
    <property type="entry name" value="SpoVT-AbrB_dom"/>
</dbReference>
<dbReference type="GO" id="GO:0003700">
    <property type="term" value="F:DNA-binding transcription factor activity"/>
    <property type="evidence" value="ECO:0007669"/>
    <property type="project" value="UniProtKB-UniRule"/>
</dbReference>
<evidence type="ECO:0000256" key="1">
    <source>
        <dbReference type="ARBA" id="ARBA00013860"/>
    </source>
</evidence>
<evidence type="ECO:0000259" key="8">
    <source>
        <dbReference type="PROSITE" id="PS51740"/>
    </source>
</evidence>
<proteinExistence type="inferred from homology"/>
<dbReference type="InterPro" id="IPR035642">
    <property type="entry name" value="MraZ_N"/>
</dbReference>
<keyword evidence="5 7" id="KW-0238">DNA-binding</keyword>
<keyword evidence="3" id="KW-0677">Repeat</keyword>
<dbReference type="GO" id="GO:0000976">
    <property type="term" value="F:transcription cis-regulatory region binding"/>
    <property type="evidence" value="ECO:0007669"/>
    <property type="project" value="TreeGrafter"/>
</dbReference>
<dbReference type="SUPFAM" id="SSF89447">
    <property type="entry name" value="AbrB/MazE/MraZ-like"/>
    <property type="match status" value="1"/>
</dbReference>
<protein>
    <recommendedName>
        <fullName evidence="1 7">Transcriptional regulator MraZ</fullName>
    </recommendedName>
</protein>
<name>A0A1F7RHQ8_9BACT</name>
<feature type="domain" description="SpoVT-AbrB" evidence="8">
    <location>
        <begin position="5"/>
        <end position="51"/>
    </location>
</feature>
<comment type="caution">
    <text evidence="9">The sequence shown here is derived from an EMBL/GenBank/DDBJ whole genome shotgun (WGS) entry which is preliminary data.</text>
</comment>
<evidence type="ECO:0000313" key="10">
    <source>
        <dbReference type="Proteomes" id="UP000178526"/>
    </source>
</evidence>
<dbReference type="GO" id="GO:2000143">
    <property type="term" value="P:negative regulation of DNA-templated transcription initiation"/>
    <property type="evidence" value="ECO:0007669"/>
    <property type="project" value="TreeGrafter"/>
</dbReference>
<dbReference type="PANTHER" id="PTHR34701">
    <property type="entry name" value="TRANSCRIPTIONAL REGULATOR MRAZ"/>
    <property type="match status" value="1"/>
</dbReference>
<evidence type="ECO:0000256" key="5">
    <source>
        <dbReference type="ARBA" id="ARBA00023125"/>
    </source>
</evidence>
<feature type="domain" description="SpoVT-AbrB" evidence="8">
    <location>
        <begin position="80"/>
        <end position="123"/>
    </location>
</feature>
<dbReference type="InterPro" id="IPR038619">
    <property type="entry name" value="MraZ_sf"/>
</dbReference>
<reference evidence="9 10" key="1">
    <citation type="journal article" date="2016" name="Nat. Commun.">
        <title>Thousands of microbial genomes shed light on interconnected biogeochemical processes in an aquifer system.</title>
        <authorList>
            <person name="Anantharaman K."/>
            <person name="Brown C.T."/>
            <person name="Hug L.A."/>
            <person name="Sharon I."/>
            <person name="Castelle C.J."/>
            <person name="Probst A.J."/>
            <person name="Thomas B.C."/>
            <person name="Singh A."/>
            <person name="Wilkins M.J."/>
            <person name="Karaoz U."/>
            <person name="Brodie E.L."/>
            <person name="Williams K.H."/>
            <person name="Hubbard S.S."/>
            <person name="Banfield J.F."/>
        </authorList>
    </citation>
    <scope>NUCLEOTIDE SEQUENCE [LARGE SCALE GENOMIC DNA]</scope>
</reference>
<evidence type="ECO:0000256" key="7">
    <source>
        <dbReference type="HAMAP-Rule" id="MF_01008"/>
    </source>
</evidence>
<dbReference type="Gene3D" id="3.40.1550.20">
    <property type="entry name" value="Transcriptional regulator MraZ domain"/>
    <property type="match status" value="1"/>
</dbReference>
<dbReference type="Proteomes" id="UP000178526">
    <property type="component" value="Unassembled WGS sequence"/>
</dbReference>
<dbReference type="GO" id="GO:0009295">
    <property type="term" value="C:nucleoid"/>
    <property type="evidence" value="ECO:0007669"/>
    <property type="project" value="UniProtKB-SubCell"/>
</dbReference>
<evidence type="ECO:0000256" key="2">
    <source>
        <dbReference type="ARBA" id="ARBA00022490"/>
    </source>
</evidence>
<dbReference type="CDD" id="cd16321">
    <property type="entry name" value="MraZ_C"/>
    <property type="match status" value="1"/>
</dbReference>
<dbReference type="Pfam" id="PF02381">
    <property type="entry name" value="MraZ"/>
    <property type="match status" value="2"/>
</dbReference>
<sequence length="147" mass="17448">MFQGTFNHTIDKKGRVSIPSKFREVLKEKYSEEVMLTRDADRCLIAYPMAEWNVLAEKAKQFSRYEDNEKKAKRFIFSEAEKCALDKAGRILIPPILREYAELDKEIAIIGNFDTFEIWSKQRWEEYNKDSQDVFKNIREKIEKLGL</sequence>
<keyword evidence="6 7" id="KW-0804">Transcription</keyword>
<evidence type="ECO:0000256" key="6">
    <source>
        <dbReference type="ARBA" id="ARBA00023163"/>
    </source>
</evidence>
<dbReference type="AlphaFoldDB" id="A0A1F7RHQ8"/>
<keyword evidence="4 7" id="KW-0805">Transcription regulation</keyword>
<comment type="similarity">
    <text evidence="7">Belongs to the MraZ family.</text>
</comment>
<dbReference type="NCBIfam" id="TIGR00242">
    <property type="entry name" value="division/cell wall cluster transcriptional repressor MraZ"/>
    <property type="match status" value="1"/>
</dbReference>
<dbReference type="InterPro" id="IPR037914">
    <property type="entry name" value="SpoVT-AbrB_sf"/>
</dbReference>